<protein>
    <submittedName>
        <fullName evidence="1">Uncharacterized protein</fullName>
    </submittedName>
</protein>
<dbReference type="EMBL" id="UINC01138197">
    <property type="protein sequence ID" value="SVD23988.1"/>
    <property type="molecule type" value="Genomic_DNA"/>
</dbReference>
<proteinExistence type="predicted"/>
<name>A0A382TR98_9ZZZZ</name>
<dbReference type="AlphaFoldDB" id="A0A382TR98"/>
<gene>
    <name evidence="1" type="ORF">METZ01_LOCUS376842</name>
</gene>
<evidence type="ECO:0000313" key="1">
    <source>
        <dbReference type="EMBL" id="SVD23988.1"/>
    </source>
</evidence>
<reference evidence="1" key="1">
    <citation type="submission" date="2018-05" db="EMBL/GenBank/DDBJ databases">
        <authorList>
            <person name="Lanie J.A."/>
            <person name="Ng W.-L."/>
            <person name="Kazmierczak K.M."/>
            <person name="Andrzejewski T.M."/>
            <person name="Davidsen T.M."/>
            <person name="Wayne K.J."/>
            <person name="Tettelin H."/>
            <person name="Glass J.I."/>
            <person name="Rusch D."/>
            <person name="Podicherti R."/>
            <person name="Tsui H.-C.T."/>
            <person name="Winkler M.E."/>
        </authorList>
    </citation>
    <scope>NUCLEOTIDE SEQUENCE</scope>
</reference>
<sequence length="37" mass="4177">MNEERFEELVGLLLDEEIAGEELNELSDMVAEDPALL</sequence>
<organism evidence="1">
    <name type="scientific">marine metagenome</name>
    <dbReference type="NCBI Taxonomy" id="408172"/>
    <lineage>
        <taxon>unclassified sequences</taxon>
        <taxon>metagenomes</taxon>
        <taxon>ecological metagenomes</taxon>
    </lineage>
</organism>
<feature type="non-terminal residue" evidence="1">
    <location>
        <position position="37"/>
    </location>
</feature>
<feature type="non-terminal residue" evidence="1">
    <location>
        <position position="1"/>
    </location>
</feature>
<accession>A0A382TR98</accession>